<protein>
    <submittedName>
        <fullName evidence="2">Uncharacterized protein</fullName>
    </submittedName>
</protein>
<feature type="compositionally biased region" description="Basic and acidic residues" evidence="1">
    <location>
        <begin position="262"/>
        <end position="279"/>
    </location>
</feature>
<comment type="caution">
    <text evidence="2">The sequence shown here is derived from an EMBL/GenBank/DDBJ whole genome shotgun (WGS) entry which is preliminary data.</text>
</comment>
<sequence length="360" mass="40842">MRRFFRQKRREDPDAPDHLVPESEGIVLPEMVPELSSGFNGPTARVEPTHGTTVVADRPVEEEEEEEEEERDKDRIEGVEHHDNRGAESLVDIVDADGNVIGPAEQIEPWNQWVEGIQELEIRRPVKIRRGRRFNTTHLAGIYERTEAKGVKWLSCMIQATGAIQAKRCLSCDKNQGAFDDSIIPPSSKPALQFPQLQPERQPDIQIERQPEWQYEQQPEQQPERPVEPQPAAQTERQSAWTTAPQPERSPERQPQKVPDQPNERFHDVLAAKAPERTVEVAPIQIAEHPREMAYRSVHGPPHGPSSRPTPIHPHPRPLETPRSVLPSGVLRRSPHEILHPSPELNGHARGYRGSDPAQT</sequence>
<evidence type="ECO:0000313" key="3">
    <source>
        <dbReference type="Proteomes" id="UP000694050"/>
    </source>
</evidence>
<feature type="region of interest" description="Disordered" evidence="1">
    <location>
        <begin position="212"/>
        <end position="360"/>
    </location>
</feature>
<evidence type="ECO:0000313" key="2">
    <source>
        <dbReference type="EMBL" id="KAG7408880.1"/>
    </source>
</evidence>
<feature type="compositionally biased region" description="Acidic residues" evidence="1">
    <location>
        <begin position="60"/>
        <end position="71"/>
    </location>
</feature>
<reference evidence="2" key="1">
    <citation type="submission" date="2021-04" db="EMBL/GenBank/DDBJ databases">
        <title>First draft genome resource for Brassicaceae pathogens Fusarium oxysporum f. sp. raphani and Fusarium oxysporum f. sp. rapae.</title>
        <authorList>
            <person name="Asai S."/>
        </authorList>
    </citation>
    <scope>NUCLEOTIDE SEQUENCE</scope>
    <source>
        <strain evidence="2">Tf1208</strain>
    </source>
</reference>
<proteinExistence type="predicted"/>
<feature type="compositionally biased region" description="Polar residues" evidence="1">
    <location>
        <begin position="235"/>
        <end position="244"/>
    </location>
</feature>
<organism evidence="2 3">
    <name type="scientific">Fusarium oxysporum f. sp. rapae</name>
    <dbReference type="NCBI Taxonomy" id="485398"/>
    <lineage>
        <taxon>Eukaryota</taxon>
        <taxon>Fungi</taxon>
        <taxon>Dikarya</taxon>
        <taxon>Ascomycota</taxon>
        <taxon>Pezizomycotina</taxon>
        <taxon>Sordariomycetes</taxon>
        <taxon>Hypocreomycetidae</taxon>
        <taxon>Hypocreales</taxon>
        <taxon>Nectriaceae</taxon>
        <taxon>Fusarium</taxon>
        <taxon>Fusarium oxysporum species complex</taxon>
    </lineage>
</organism>
<accession>A0A8J5NPK3</accession>
<feature type="compositionally biased region" description="Basic and acidic residues" evidence="1">
    <location>
        <begin position="72"/>
        <end position="81"/>
    </location>
</feature>
<gene>
    <name evidence="2" type="ORF">Forpe1208_v012008</name>
</gene>
<name>A0A8J5NPK3_FUSOX</name>
<dbReference type="EMBL" id="JAELUQ010000009">
    <property type="protein sequence ID" value="KAG7408880.1"/>
    <property type="molecule type" value="Genomic_DNA"/>
</dbReference>
<dbReference type="AlphaFoldDB" id="A0A8J5NPK3"/>
<evidence type="ECO:0000256" key="1">
    <source>
        <dbReference type="SAM" id="MobiDB-lite"/>
    </source>
</evidence>
<dbReference type="Proteomes" id="UP000694050">
    <property type="component" value="Unassembled WGS sequence"/>
</dbReference>
<feature type="compositionally biased region" description="Basic and acidic residues" evidence="1">
    <location>
        <begin position="9"/>
        <end position="21"/>
    </location>
</feature>
<feature type="region of interest" description="Disordered" evidence="1">
    <location>
        <begin position="1"/>
        <end position="81"/>
    </location>
</feature>
<feature type="compositionally biased region" description="Low complexity" evidence="1">
    <location>
        <begin position="212"/>
        <end position="221"/>
    </location>
</feature>